<dbReference type="InterPro" id="IPR020946">
    <property type="entry name" value="Flavin_mOase-like"/>
</dbReference>
<dbReference type="Pfam" id="PF13450">
    <property type="entry name" value="NAD_binding_8"/>
    <property type="match status" value="1"/>
</dbReference>
<dbReference type="InterPro" id="IPR051820">
    <property type="entry name" value="FAD-binding_MO"/>
</dbReference>
<dbReference type="GO" id="GO:0004499">
    <property type="term" value="F:N,N-dimethylaniline monooxygenase activity"/>
    <property type="evidence" value="ECO:0007669"/>
    <property type="project" value="InterPro"/>
</dbReference>
<evidence type="ECO:0000313" key="8">
    <source>
        <dbReference type="Proteomes" id="UP001201980"/>
    </source>
</evidence>
<dbReference type="SUPFAM" id="SSF51905">
    <property type="entry name" value="FAD/NAD(P)-binding domain"/>
    <property type="match status" value="1"/>
</dbReference>
<keyword evidence="6" id="KW-0472">Membrane</keyword>
<protein>
    <submittedName>
        <fullName evidence="7">Monooxygenase</fullName>
    </submittedName>
</protein>
<reference evidence="7" key="1">
    <citation type="submission" date="2022-07" db="EMBL/GenBank/DDBJ databases">
        <title>Draft genome sequence of Zalerion maritima ATCC 34329, a (micro)plastics degrading marine fungus.</title>
        <authorList>
            <person name="Paco A."/>
            <person name="Goncalves M.F.M."/>
            <person name="Rocha-Santos T.A.P."/>
            <person name="Alves A."/>
        </authorList>
    </citation>
    <scope>NUCLEOTIDE SEQUENCE</scope>
    <source>
        <strain evidence="7">ATCC 34329</strain>
    </source>
</reference>
<organism evidence="7 8">
    <name type="scientific">Zalerion maritima</name>
    <dbReference type="NCBI Taxonomy" id="339359"/>
    <lineage>
        <taxon>Eukaryota</taxon>
        <taxon>Fungi</taxon>
        <taxon>Dikarya</taxon>
        <taxon>Ascomycota</taxon>
        <taxon>Pezizomycotina</taxon>
        <taxon>Sordariomycetes</taxon>
        <taxon>Lulworthiomycetidae</taxon>
        <taxon>Lulworthiales</taxon>
        <taxon>Lulworthiaceae</taxon>
        <taxon>Zalerion</taxon>
    </lineage>
</organism>
<evidence type="ECO:0000256" key="6">
    <source>
        <dbReference type="SAM" id="Phobius"/>
    </source>
</evidence>
<proteinExistence type="predicted"/>
<dbReference type="GO" id="GO:0050661">
    <property type="term" value="F:NADP binding"/>
    <property type="evidence" value="ECO:0007669"/>
    <property type="project" value="InterPro"/>
</dbReference>
<evidence type="ECO:0000256" key="5">
    <source>
        <dbReference type="ARBA" id="ARBA00023033"/>
    </source>
</evidence>
<dbReference type="AlphaFoldDB" id="A0AAD5S058"/>
<dbReference type="InterPro" id="IPR036188">
    <property type="entry name" value="FAD/NAD-bd_sf"/>
</dbReference>
<gene>
    <name evidence="7" type="ORF">MKZ38_000039</name>
</gene>
<accession>A0AAD5S058</accession>
<keyword evidence="4" id="KW-0560">Oxidoreductase</keyword>
<name>A0AAD5S058_9PEZI</name>
<dbReference type="EMBL" id="JAKWBI020000100">
    <property type="protein sequence ID" value="KAJ2902845.1"/>
    <property type="molecule type" value="Genomic_DNA"/>
</dbReference>
<comment type="cofactor">
    <cofactor evidence="1">
        <name>FAD</name>
        <dbReference type="ChEBI" id="CHEBI:57692"/>
    </cofactor>
</comment>
<feature type="transmembrane region" description="Helical" evidence="6">
    <location>
        <begin position="241"/>
        <end position="261"/>
    </location>
</feature>
<dbReference type="Pfam" id="PF00743">
    <property type="entry name" value="FMO-like"/>
    <property type="match status" value="1"/>
</dbReference>
<evidence type="ECO:0000256" key="3">
    <source>
        <dbReference type="ARBA" id="ARBA00022827"/>
    </source>
</evidence>
<dbReference type="GO" id="GO:0050660">
    <property type="term" value="F:flavin adenine dinucleotide binding"/>
    <property type="evidence" value="ECO:0007669"/>
    <property type="project" value="InterPro"/>
</dbReference>
<dbReference type="Proteomes" id="UP001201980">
    <property type="component" value="Unassembled WGS sequence"/>
</dbReference>
<evidence type="ECO:0000256" key="2">
    <source>
        <dbReference type="ARBA" id="ARBA00022630"/>
    </source>
</evidence>
<sequence length="494" mass="55289">MGDTQENTNIYDVLVIGAGISGIDAAYRLKSAFPDSSYTLLESRCVLGGTWSFWQYPGFRSDSYMSGYAFPWYKWTEVRGIADGDAIWRYVDEAARSQGIDKKIKYSHRVVGASWSTAAALWTLIVDTPQGQQLFKANFVFNCSGYYDYETPFESPIPGLERFKGTVAVPQFWPQDLDYSGKKMIIIGSGATAITLLPSLAQKAGHITMLQRSPSYVLSVTAIRPIDRIGRKFLPETAVRFISYWTTLFTEVIFLGFLSNFPSAGKKLIMKLMAKQLPDDIHVDKHFNPSYNPFEQRLCMCPDGDFFKALRKPHVEIMTDFIDTVTPEGIRTKDGTFIEADIIVPATGLKINPVGGVPLEVDGKLVELGNRFTWRGCMVEGVSNAGVVLGYFSNSWTPGADCGVQQLVRVIKRMKKTGTTVVTPYMAPDEKDQDAQPFFDTNATYMVAARPRMPQVHKQGTWSGRRNWLRDCIGDWWNGIEKGLKYTGGKAKDT</sequence>
<dbReference type="Gene3D" id="3.50.50.60">
    <property type="entry name" value="FAD/NAD(P)-binding domain"/>
    <property type="match status" value="3"/>
</dbReference>
<evidence type="ECO:0000256" key="1">
    <source>
        <dbReference type="ARBA" id="ARBA00001974"/>
    </source>
</evidence>
<dbReference type="PANTHER" id="PTHR43872">
    <property type="entry name" value="MONOOXYGENASE, PUTATIVE (AFU_ORTHOLOGUE AFUA_8G02570)-RELATED"/>
    <property type="match status" value="1"/>
</dbReference>
<comment type="caution">
    <text evidence="7">The sequence shown here is derived from an EMBL/GenBank/DDBJ whole genome shotgun (WGS) entry which is preliminary data.</text>
</comment>
<dbReference type="PRINTS" id="PR00411">
    <property type="entry name" value="PNDRDTASEI"/>
</dbReference>
<keyword evidence="5 7" id="KW-0503">Monooxygenase</keyword>
<keyword evidence="3" id="KW-0274">FAD</keyword>
<evidence type="ECO:0000313" key="7">
    <source>
        <dbReference type="EMBL" id="KAJ2902845.1"/>
    </source>
</evidence>
<keyword evidence="8" id="KW-1185">Reference proteome</keyword>
<keyword evidence="2" id="KW-0285">Flavoprotein</keyword>
<keyword evidence="6" id="KW-0812">Transmembrane</keyword>
<dbReference type="PANTHER" id="PTHR43872:SF1">
    <property type="entry name" value="MONOOXYGENASE, PUTATIVE (AFU_ORTHOLOGUE AFUA_8G02570)-RELATED"/>
    <property type="match status" value="1"/>
</dbReference>
<keyword evidence="6" id="KW-1133">Transmembrane helix</keyword>
<evidence type="ECO:0000256" key="4">
    <source>
        <dbReference type="ARBA" id="ARBA00023002"/>
    </source>
</evidence>